<dbReference type="WBParaSite" id="nRc.2.0.1.t47167-RA">
    <property type="protein sequence ID" value="nRc.2.0.1.t47167-RA"/>
    <property type="gene ID" value="nRc.2.0.1.g47167"/>
</dbReference>
<sequence>MHRLNYSYLVLLFCVFLMQICWSSAGPLSRKGRVCEGCIALCGVALTDYLANWCSLSRYIRSADTAHQGQRNTSSKKKNRKHRRETGTSNLKPKLSPIHCCEHGCRPSEYDQFCARR</sequence>
<evidence type="ECO:0000313" key="3">
    <source>
        <dbReference type="Proteomes" id="UP000887565"/>
    </source>
</evidence>
<reference evidence="4" key="1">
    <citation type="submission" date="2022-11" db="UniProtKB">
        <authorList>
            <consortium name="WormBaseParasite"/>
        </authorList>
    </citation>
    <scope>IDENTIFICATION</scope>
</reference>
<accession>A0A915L8M0</accession>
<organism evidence="3 4">
    <name type="scientific">Romanomermis culicivorax</name>
    <name type="common">Nematode worm</name>
    <dbReference type="NCBI Taxonomy" id="13658"/>
    <lineage>
        <taxon>Eukaryota</taxon>
        <taxon>Metazoa</taxon>
        <taxon>Ecdysozoa</taxon>
        <taxon>Nematoda</taxon>
        <taxon>Enoplea</taxon>
        <taxon>Dorylaimia</taxon>
        <taxon>Mermithida</taxon>
        <taxon>Mermithoidea</taxon>
        <taxon>Mermithidae</taxon>
        <taxon>Romanomermis</taxon>
    </lineage>
</organism>
<keyword evidence="3" id="KW-1185">Reference proteome</keyword>
<proteinExistence type="predicted"/>
<dbReference type="AlphaFoldDB" id="A0A915L8M0"/>
<evidence type="ECO:0000256" key="2">
    <source>
        <dbReference type="SAM" id="SignalP"/>
    </source>
</evidence>
<feature type="region of interest" description="Disordered" evidence="1">
    <location>
        <begin position="64"/>
        <end position="96"/>
    </location>
</feature>
<name>A0A915L8M0_ROMCU</name>
<evidence type="ECO:0000313" key="4">
    <source>
        <dbReference type="WBParaSite" id="nRc.2.0.1.t47167-RA"/>
    </source>
</evidence>
<feature type="compositionally biased region" description="Basic residues" evidence="1">
    <location>
        <begin position="74"/>
        <end position="84"/>
    </location>
</feature>
<feature type="chain" id="PRO_5037732149" evidence="2">
    <location>
        <begin position="26"/>
        <end position="117"/>
    </location>
</feature>
<protein>
    <submittedName>
        <fullName evidence="4">Insulin-like domain-containing protein</fullName>
    </submittedName>
</protein>
<dbReference type="Proteomes" id="UP000887565">
    <property type="component" value="Unplaced"/>
</dbReference>
<evidence type="ECO:0000256" key="1">
    <source>
        <dbReference type="SAM" id="MobiDB-lite"/>
    </source>
</evidence>
<feature type="signal peptide" evidence="2">
    <location>
        <begin position="1"/>
        <end position="25"/>
    </location>
</feature>
<keyword evidence="2" id="KW-0732">Signal</keyword>